<evidence type="ECO:0000313" key="1">
    <source>
        <dbReference type="EMBL" id="GAI62879.1"/>
    </source>
</evidence>
<name>X1S4Z1_9ZZZZ</name>
<dbReference type="EMBL" id="BARW01001710">
    <property type="protein sequence ID" value="GAI62879.1"/>
    <property type="molecule type" value="Genomic_DNA"/>
</dbReference>
<dbReference type="AlphaFoldDB" id="X1S4Z1"/>
<proteinExistence type="predicted"/>
<accession>X1S4Z1</accession>
<reference evidence="1" key="1">
    <citation type="journal article" date="2014" name="Front. Microbiol.">
        <title>High frequency of phylogenetically diverse reductive dehalogenase-homologous genes in deep subseafloor sedimentary metagenomes.</title>
        <authorList>
            <person name="Kawai M."/>
            <person name="Futagami T."/>
            <person name="Toyoda A."/>
            <person name="Takaki Y."/>
            <person name="Nishi S."/>
            <person name="Hori S."/>
            <person name="Arai W."/>
            <person name="Tsubouchi T."/>
            <person name="Morono Y."/>
            <person name="Uchiyama I."/>
            <person name="Ito T."/>
            <person name="Fujiyama A."/>
            <person name="Inagaki F."/>
            <person name="Takami H."/>
        </authorList>
    </citation>
    <scope>NUCLEOTIDE SEQUENCE</scope>
    <source>
        <strain evidence="1">Expedition CK06-06</strain>
    </source>
</reference>
<gene>
    <name evidence="1" type="ORF">S12H4_05236</name>
</gene>
<comment type="caution">
    <text evidence="1">The sequence shown here is derived from an EMBL/GenBank/DDBJ whole genome shotgun (WGS) entry which is preliminary data.</text>
</comment>
<sequence length="97" mass="11383">MEKIRRDPRYKKYVQKYGGEIFCELDSFISLAYDNFTQILQELIEELVSPSASDERTALNEGIRDALNKSIDPERQLIDEIKQRVVEQYRKSKPEGV</sequence>
<organism evidence="1">
    <name type="scientific">marine sediment metagenome</name>
    <dbReference type="NCBI Taxonomy" id="412755"/>
    <lineage>
        <taxon>unclassified sequences</taxon>
        <taxon>metagenomes</taxon>
        <taxon>ecological metagenomes</taxon>
    </lineage>
</organism>
<protein>
    <submittedName>
        <fullName evidence="1">Uncharacterized protein</fullName>
    </submittedName>
</protein>